<gene>
    <name evidence="1" type="ORF">ABZ510_03225</name>
</gene>
<keyword evidence="2" id="KW-1185">Reference proteome</keyword>
<dbReference type="RefSeq" id="WP_356958524.1">
    <property type="nucleotide sequence ID" value="NZ_JBEYBD010000013.1"/>
</dbReference>
<name>A0ABV2WIY8_9NOCA</name>
<reference evidence="1 2" key="1">
    <citation type="submission" date="2024-06" db="EMBL/GenBank/DDBJ databases">
        <title>The Natural Products Discovery Center: Release of the First 8490 Sequenced Strains for Exploring Actinobacteria Biosynthetic Diversity.</title>
        <authorList>
            <person name="Kalkreuter E."/>
            <person name="Kautsar S.A."/>
            <person name="Yang D."/>
            <person name="Bader C.D."/>
            <person name="Teijaro C.N."/>
            <person name="Fluegel L."/>
            <person name="Davis C.M."/>
            <person name="Simpson J.R."/>
            <person name="Lauterbach L."/>
            <person name="Steele A.D."/>
            <person name="Gui C."/>
            <person name="Meng S."/>
            <person name="Li G."/>
            <person name="Viehrig K."/>
            <person name="Ye F."/>
            <person name="Su P."/>
            <person name="Kiefer A.F."/>
            <person name="Nichols A."/>
            <person name="Cepeda A.J."/>
            <person name="Yan W."/>
            <person name="Fan B."/>
            <person name="Jiang Y."/>
            <person name="Adhikari A."/>
            <person name="Zheng C.-J."/>
            <person name="Schuster L."/>
            <person name="Cowan T.M."/>
            <person name="Smanski M.J."/>
            <person name="Chevrette M.G."/>
            <person name="De Carvalho L.P.S."/>
            <person name="Shen B."/>
        </authorList>
    </citation>
    <scope>NUCLEOTIDE SEQUENCE [LARGE SCALE GENOMIC DNA]</scope>
    <source>
        <strain evidence="1 2">NPDC019708</strain>
    </source>
</reference>
<proteinExistence type="predicted"/>
<comment type="caution">
    <text evidence="1">The sequence shown here is derived from an EMBL/GenBank/DDBJ whole genome shotgun (WGS) entry which is preliminary data.</text>
</comment>
<protein>
    <submittedName>
        <fullName evidence="1">Uncharacterized protein</fullName>
    </submittedName>
</protein>
<evidence type="ECO:0000313" key="1">
    <source>
        <dbReference type="EMBL" id="MEU1950848.1"/>
    </source>
</evidence>
<dbReference type="Proteomes" id="UP001550628">
    <property type="component" value="Unassembled WGS sequence"/>
</dbReference>
<evidence type="ECO:0000313" key="2">
    <source>
        <dbReference type="Proteomes" id="UP001550628"/>
    </source>
</evidence>
<sequence length="130" mass="15250">MKSRDLITLLRNFGNVEWYRHAGGIKDDGTARPPLVVWRFSEPRPIEFRDALRGIVEADDRKVDWLFDTSHRNWVLVPSRVMEEKDRHGFAVEAQAANLLEREDPEFSQRSVSDFERILRALNRLTETSQ</sequence>
<organism evidence="1 2">
    <name type="scientific">Nocardia rhamnosiphila</name>
    <dbReference type="NCBI Taxonomy" id="426716"/>
    <lineage>
        <taxon>Bacteria</taxon>
        <taxon>Bacillati</taxon>
        <taxon>Actinomycetota</taxon>
        <taxon>Actinomycetes</taxon>
        <taxon>Mycobacteriales</taxon>
        <taxon>Nocardiaceae</taxon>
        <taxon>Nocardia</taxon>
    </lineage>
</organism>
<dbReference type="EMBL" id="JBEYBF010000002">
    <property type="protein sequence ID" value="MEU1950848.1"/>
    <property type="molecule type" value="Genomic_DNA"/>
</dbReference>
<accession>A0ABV2WIY8</accession>